<accession>A0A2S9XXS1</accession>
<dbReference type="AlphaFoldDB" id="A0A2S9XXS1"/>
<keyword evidence="4" id="KW-0812">Transmembrane</keyword>
<organism evidence="7 8">
    <name type="scientific">Enhygromyxa salina</name>
    <dbReference type="NCBI Taxonomy" id="215803"/>
    <lineage>
        <taxon>Bacteria</taxon>
        <taxon>Pseudomonadati</taxon>
        <taxon>Myxococcota</taxon>
        <taxon>Polyangia</taxon>
        <taxon>Nannocystales</taxon>
        <taxon>Nannocystaceae</taxon>
        <taxon>Enhygromyxa</taxon>
    </lineage>
</organism>
<gene>
    <name evidence="7" type="ORF">ENSA5_31580</name>
</gene>
<dbReference type="Pfam" id="PF01899">
    <property type="entry name" value="MNHE"/>
    <property type="match status" value="1"/>
</dbReference>
<dbReference type="PANTHER" id="PTHR34584">
    <property type="entry name" value="NA(+)/H(+) ANTIPORTER SUBUNIT E1"/>
    <property type="match status" value="1"/>
</dbReference>
<proteinExistence type="inferred from homology"/>
<dbReference type="EMBL" id="PVNK01000149">
    <property type="protein sequence ID" value="PRP97652.1"/>
    <property type="molecule type" value="Genomic_DNA"/>
</dbReference>
<comment type="subcellular location">
    <subcellularLocation>
        <location evidence="1">Cell membrane</location>
        <topology evidence="1">Multi-pass membrane protein</topology>
    </subcellularLocation>
</comment>
<comment type="similarity">
    <text evidence="2">Belongs to the CPA3 antiporters (TC 2.A.63) subunit E family.</text>
</comment>
<dbReference type="InterPro" id="IPR002758">
    <property type="entry name" value="Cation_antiport_E"/>
</dbReference>
<keyword evidence="3" id="KW-1003">Cell membrane</keyword>
<evidence type="ECO:0000313" key="8">
    <source>
        <dbReference type="Proteomes" id="UP000237968"/>
    </source>
</evidence>
<evidence type="ECO:0000256" key="5">
    <source>
        <dbReference type="ARBA" id="ARBA00022989"/>
    </source>
</evidence>
<dbReference type="GO" id="GO:0008324">
    <property type="term" value="F:monoatomic cation transmembrane transporter activity"/>
    <property type="evidence" value="ECO:0007669"/>
    <property type="project" value="InterPro"/>
</dbReference>
<evidence type="ECO:0000256" key="2">
    <source>
        <dbReference type="ARBA" id="ARBA00006228"/>
    </source>
</evidence>
<evidence type="ECO:0000256" key="4">
    <source>
        <dbReference type="ARBA" id="ARBA00022692"/>
    </source>
</evidence>
<dbReference type="GO" id="GO:0005886">
    <property type="term" value="C:plasma membrane"/>
    <property type="evidence" value="ECO:0007669"/>
    <property type="project" value="UniProtKB-SubCell"/>
</dbReference>
<evidence type="ECO:0000256" key="6">
    <source>
        <dbReference type="ARBA" id="ARBA00023136"/>
    </source>
</evidence>
<dbReference type="Proteomes" id="UP000237968">
    <property type="component" value="Unassembled WGS sequence"/>
</dbReference>
<keyword evidence="6" id="KW-0472">Membrane</keyword>
<dbReference type="PANTHER" id="PTHR34584:SF1">
    <property type="entry name" value="NA(+)_H(+) ANTIPORTER SUBUNIT E1"/>
    <property type="match status" value="1"/>
</dbReference>
<name>A0A2S9XXS1_9BACT</name>
<evidence type="ECO:0000313" key="7">
    <source>
        <dbReference type="EMBL" id="PRP97652.1"/>
    </source>
</evidence>
<keyword evidence="8" id="KW-1185">Reference proteome</keyword>
<dbReference type="RefSeq" id="WP_181197801.1">
    <property type="nucleotide sequence ID" value="NZ_PVNK01000149.1"/>
</dbReference>
<protein>
    <submittedName>
        <fullName evidence="7">Putative monovalent cation/H antiporter subunit E</fullName>
    </submittedName>
</protein>
<reference evidence="7 8" key="1">
    <citation type="submission" date="2018-03" db="EMBL/GenBank/DDBJ databases">
        <title>Draft Genome Sequences of the Obligatory Marine Myxobacteria Enhygromyxa salina SWB005.</title>
        <authorList>
            <person name="Poehlein A."/>
            <person name="Moghaddam J.A."/>
            <person name="Harms H."/>
            <person name="Alanjari M."/>
            <person name="Koenig G.M."/>
            <person name="Daniel R."/>
            <person name="Schaeberle T.F."/>
        </authorList>
    </citation>
    <scope>NUCLEOTIDE SEQUENCE [LARGE SCALE GENOMIC DNA]</scope>
    <source>
        <strain evidence="7 8">SWB005</strain>
    </source>
</reference>
<dbReference type="PIRSF" id="PIRSF019239">
    <property type="entry name" value="MrpE"/>
    <property type="match status" value="1"/>
</dbReference>
<comment type="caution">
    <text evidence="7">The sequence shown here is derived from an EMBL/GenBank/DDBJ whole genome shotgun (WGS) entry which is preliminary data.</text>
</comment>
<keyword evidence="5" id="KW-1133">Transmembrane helix</keyword>
<evidence type="ECO:0000256" key="1">
    <source>
        <dbReference type="ARBA" id="ARBA00004651"/>
    </source>
</evidence>
<sequence length="162" mass="18189">MHAWILFVSLMAFYVVLSGQIHSAFLMGAGLVCSAAITLLSKRLGIIDDEGMPFRWWFRTLKYLPWLLWQVFLANIDVLKRVWKIGQLDIQPQMITVPHELRTAYGVATYVNSITLTPGTVTVEVGKDELLVHALTTDAANDLLAGEMHRRVLAVEGPQEVQ</sequence>
<evidence type="ECO:0000256" key="3">
    <source>
        <dbReference type="ARBA" id="ARBA00022475"/>
    </source>
</evidence>